<gene>
    <name evidence="1" type="ORF">BIFANG_02087</name>
</gene>
<dbReference type="EMBL" id="ABYS02000001">
    <property type="protein sequence ID" value="EEP21969.1"/>
    <property type="molecule type" value="Genomic_DNA"/>
</dbReference>
<dbReference type="AlphaFoldDB" id="C4FCR1"/>
<evidence type="ECO:0000313" key="1">
    <source>
        <dbReference type="EMBL" id="EEP21969.1"/>
    </source>
</evidence>
<sequence>MWGRRGKWADDVWGGGCRRGEQVRMSTDGNAPGLAVPHRAVNSRFVRADSVIRRGESSYGCYTATRRIRGEYVANKRCGGCGNDCDWCCDNAR</sequence>
<accession>C4FCR1</accession>
<dbReference type="Proteomes" id="UP000006408">
    <property type="component" value="Unassembled WGS sequence"/>
</dbReference>
<protein>
    <submittedName>
        <fullName evidence="1">Uncharacterized protein</fullName>
    </submittedName>
</protein>
<name>C4FCR1_9BIFI</name>
<dbReference type="HOGENOM" id="CLU_2393885_0_0_11"/>
<proteinExistence type="predicted"/>
<evidence type="ECO:0000313" key="2">
    <source>
        <dbReference type="Proteomes" id="UP000006408"/>
    </source>
</evidence>
<keyword evidence="2" id="KW-1185">Reference proteome</keyword>
<organism evidence="1 2">
    <name type="scientific">Bifidobacterium angulatum DSM 20098 = JCM 7096</name>
    <dbReference type="NCBI Taxonomy" id="518635"/>
    <lineage>
        <taxon>Bacteria</taxon>
        <taxon>Bacillati</taxon>
        <taxon>Actinomycetota</taxon>
        <taxon>Actinomycetes</taxon>
        <taxon>Bifidobacteriales</taxon>
        <taxon>Bifidobacteriaceae</taxon>
        <taxon>Bifidobacterium</taxon>
    </lineage>
</organism>
<comment type="caution">
    <text evidence="1">The sequence shown here is derived from an EMBL/GenBank/DDBJ whole genome shotgun (WGS) entry which is preliminary data.</text>
</comment>
<reference evidence="1" key="1">
    <citation type="submission" date="2009-04" db="EMBL/GenBank/DDBJ databases">
        <authorList>
            <person name="Weinstock G."/>
            <person name="Sodergren E."/>
            <person name="Clifton S."/>
            <person name="Fulton L."/>
            <person name="Fulton B."/>
            <person name="Courtney L."/>
            <person name="Fronick C."/>
            <person name="Harrison M."/>
            <person name="Strong C."/>
            <person name="Farmer C."/>
            <person name="Delahaunty K."/>
            <person name="Markovic C."/>
            <person name="Hall O."/>
            <person name="Minx P."/>
            <person name="Tomlinson C."/>
            <person name="Mitreva M."/>
            <person name="Nelson J."/>
            <person name="Hou S."/>
            <person name="Wollam A."/>
            <person name="Pepin K.H."/>
            <person name="Johnson M."/>
            <person name="Bhonagiri V."/>
            <person name="Nash W.E."/>
            <person name="Warren W."/>
            <person name="Chinwalla A."/>
            <person name="Mardis E.R."/>
            <person name="Wilson R.K."/>
        </authorList>
    </citation>
    <scope>NUCLEOTIDE SEQUENCE [LARGE SCALE GENOMIC DNA]</scope>
    <source>
        <strain evidence="1">DSM 20098</strain>
    </source>
</reference>